<keyword evidence="3" id="KW-0964">Secreted</keyword>
<dbReference type="Gene3D" id="3.40.33.10">
    <property type="entry name" value="CAP"/>
    <property type="match status" value="1"/>
</dbReference>
<dbReference type="PANTHER" id="PTHR10334">
    <property type="entry name" value="CYSTEINE-RICH SECRETORY PROTEIN-RELATED"/>
    <property type="match status" value="1"/>
</dbReference>
<dbReference type="GO" id="GO:0005576">
    <property type="term" value="C:extracellular region"/>
    <property type="evidence" value="ECO:0007669"/>
    <property type="project" value="UniProtKB-SubCell"/>
</dbReference>
<dbReference type="SMART" id="SM00198">
    <property type="entry name" value="SCP"/>
    <property type="match status" value="1"/>
</dbReference>
<accession>A0A182JGY9</accession>
<dbReference type="InterPro" id="IPR014044">
    <property type="entry name" value="CAP_dom"/>
</dbReference>
<dbReference type="PIRSF" id="PIRSF038921">
    <property type="entry name" value="P14a"/>
    <property type="match status" value="1"/>
</dbReference>
<evidence type="ECO:0000313" key="5">
    <source>
        <dbReference type="EnsemblMetazoa" id="AATE017909-PA.1"/>
    </source>
</evidence>
<proteinExistence type="inferred from homology"/>
<comment type="subcellular location">
    <subcellularLocation>
        <location evidence="1">Secreted</location>
    </subcellularLocation>
</comment>
<evidence type="ECO:0000256" key="2">
    <source>
        <dbReference type="ARBA" id="ARBA00009923"/>
    </source>
</evidence>
<evidence type="ECO:0000256" key="3">
    <source>
        <dbReference type="ARBA" id="ARBA00022525"/>
    </source>
</evidence>
<evidence type="ECO:0000256" key="1">
    <source>
        <dbReference type="ARBA" id="ARBA00004613"/>
    </source>
</evidence>
<keyword evidence="4" id="KW-0732">Signal</keyword>
<dbReference type="AlphaFoldDB" id="A0A182JGY9"/>
<comment type="similarity">
    <text evidence="2">Belongs to the CRISP family.</text>
</comment>
<protein>
    <submittedName>
        <fullName evidence="5">SCP domain-containing protein</fullName>
    </submittedName>
</protein>
<dbReference type="Pfam" id="PF00188">
    <property type="entry name" value="CAP"/>
    <property type="match status" value="1"/>
</dbReference>
<dbReference type="InterPro" id="IPR035940">
    <property type="entry name" value="CAP_sf"/>
</dbReference>
<dbReference type="VEuPathDB" id="VectorBase:AATE017909"/>
<evidence type="ECO:0000256" key="4">
    <source>
        <dbReference type="ARBA" id="ARBA00022729"/>
    </source>
</evidence>
<dbReference type="InterPro" id="IPR034763">
    <property type="entry name" value="P14a_insect"/>
</dbReference>
<name>A0A182JGY9_ANOAO</name>
<sequence>MSREVRIRWMVRCVVLATVLAAYTIDVTKGTKNSHQATRYDPFNYCDEDYCPAGKRNVGCGCDFNAPIGPGCVGKDATLHRPSGRDRQLILHEHNLRRNQLACGHLNRFRPAARMVQVHWNDELQALAECNVKNCTYGHDQCRSTERFRYAGQNIAKRTVCGRELKLAEMVNSSLNAWFDEYLDTTVAHLANYPHSEPHKPIGHFTLMVNDNVYFLGCALMSYAIRIDVYFRETGEHCRAYYFACNYSFINLKDQPTYGEGTKPTDRCRAHIKNKRYGCLCGEREPYSTLMDWDERLT</sequence>
<dbReference type="SUPFAM" id="SSF55797">
    <property type="entry name" value="PR-1-like"/>
    <property type="match status" value="1"/>
</dbReference>
<dbReference type="CDD" id="cd05380">
    <property type="entry name" value="CAP_euk"/>
    <property type="match status" value="1"/>
</dbReference>
<dbReference type="EnsemblMetazoa" id="AATE017909-RA">
    <property type="protein sequence ID" value="AATE017909-PA.1"/>
    <property type="gene ID" value="AATE017909"/>
</dbReference>
<reference evidence="5" key="1">
    <citation type="submission" date="2022-08" db="UniProtKB">
        <authorList>
            <consortium name="EnsemblMetazoa"/>
        </authorList>
    </citation>
    <scope>IDENTIFICATION</scope>
    <source>
        <strain evidence="5">EBRO</strain>
    </source>
</reference>
<organism evidence="5">
    <name type="scientific">Anopheles atroparvus</name>
    <name type="common">European mosquito</name>
    <dbReference type="NCBI Taxonomy" id="41427"/>
    <lineage>
        <taxon>Eukaryota</taxon>
        <taxon>Metazoa</taxon>
        <taxon>Ecdysozoa</taxon>
        <taxon>Arthropoda</taxon>
        <taxon>Hexapoda</taxon>
        <taxon>Insecta</taxon>
        <taxon>Pterygota</taxon>
        <taxon>Neoptera</taxon>
        <taxon>Endopterygota</taxon>
        <taxon>Diptera</taxon>
        <taxon>Nematocera</taxon>
        <taxon>Culicoidea</taxon>
        <taxon>Culicidae</taxon>
        <taxon>Anophelinae</taxon>
        <taxon>Anopheles</taxon>
    </lineage>
</organism>
<dbReference type="InterPro" id="IPR001283">
    <property type="entry name" value="CRISP-related"/>
</dbReference>